<dbReference type="OrthoDB" id="9764267at2"/>
<proteinExistence type="predicted"/>
<dbReference type="NCBIfam" id="NF041545">
    <property type="entry name" value="GrdB_like_no_Se"/>
    <property type="match status" value="1"/>
</dbReference>
<keyword evidence="1" id="KW-0712">Selenocysteine</keyword>
<sequence length="174" mass="19047">MTKVVIILDQIQAGAGGKEKANIPPGGKTTPLGPGVMMDKFLKEYDSKIIASLYCGDEFFTNNEEEVSAKMVAMVKKISPDVVICGPAFNYENFAKMSAVIAKKINSETDIKAFAAMSIENTEILENYKDEILIVKTPKKGGIGLNESLKNICKMAKKLAENEDISNLKEEICF</sequence>
<dbReference type="InterPro" id="IPR010187">
    <property type="entry name" value="Various_sel_PB"/>
</dbReference>
<protein>
    <submittedName>
        <fullName evidence="3">Glycine reductase</fullName>
        <ecNumber evidence="3">1.21.4.2</ecNumber>
    </submittedName>
</protein>
<dbReference type="EC" id="1.21.4.2" evidence="3"/>
<dbReference type="NCBIfam" id="TIGR01918">
    <property type="entry name" value="various_sel_PB"/>
    <property type="match status" value="1"/>
</dbReference>
<evidence type="ECO:0000256" key="2">
    <source>
        <dbReference type="ARBA" id="ARBA00023002"/>
    </source>
</evidence>
<organism evidence="3 4">
    <name type="scientific">Paraclostridium sordellii</name>
    <name type="common">Clostridium sordellii</name>
    <dbReference type="NCBI Taxonomy" id="1505"/>
    <lineage>
        <taxon>Bacteria</taxon>
        <taxon>Bacillati</taxon>
        <taxon>Bacillota</taxon>
        <taxon>Clostridia</taxon>
        <taxon>Peptostreptococcales</taxon>
        <taxon>Peptostreptococcaceae</taxon>
        <taxon>Paraclostridium</taxon>
    </lineage>
</organism>
<dbReference type="AlphaFoldDB" id="A0A0C7G8K1"/>
<keyword evidence="2 3" id="KW-0560">Oxidoreductase</keyword>
<dbReference type="EMBL" id="CEKZ01000003">
    <property type="protein sequence ID" value="CEQ04151.1"/>
    <property type="molecule type" value="Genomic_DNA"/>
</dbReference>
<accession>A0A0C7G8K1</accession>
<dbReference type="Proteomes" id="UP000049127">
    <property type="component" value="Unassembled WGS sequence"/>
</dbReference>
<evidence type="ECO:0000256" key="1">
    <source>
        <dbReference type="ARBA" id="ARBA00022933"/>
    </source>
</evidence>
<dbReference type="InterPro" id="IPR048083">
    <property type="entry name" value="GrdB-like"/>
</dbReference>
<dbReference type="Pfam" id="PF07355">
    <property type="entry name" value="GRDB"/>
    <property type="match status" value="1"/>
</dbReference>
<dbReference type="GO" id="GO:0030699">
    <property type="term" value="F:glycine reductase activity"/>
    <property type="evidence" value="ECO:0007669"/>
    <property type="project" value="UniProtKB-EC"/>
</dbReference>
<evidence type="ECO:0000313" key="3">
    <source>
        <dbReference type="EMBL" id="CEQ04151.1"/>
    </source>
</evidence>
<reference evidence="3 4" key="1">
    <citation type="submission" date="2015-01" db="EMBL/GenBank/DDBJ databases">
        <authorList>
            <person name="Aslett A.Martin."/>
            <person name="De Silva Nishadi"/>
        </authorList>
    </citation>
    <scope>NUCLEOTIDE SEQUENCE [LARGE SCALE GENOMIC DNA]</scope>
    <source>
        <strain evidence="3 4">R28058</strain>
    </source>
</reference>
<gene>
    <name evidence="3" type="primary">grdB_2</name>
    <name evidence="3" type="ORF">R28058_18841</name>
</gene>
<evidence type="ECO:0000313" key="4">
    <source>
        <dbReference type="Proteomes" id="UP000049127"/>
    </source>
</evidence>
<name>A0A0C7G8K1_PARSO</name>